<dbReference type="EMBL" id="LK052890">
    <property type="protein sequence ID" value="CDR40487.1"/>
    <property type="molecule type" value="Genomic_DNA"/>
</dbReference>
<dbReference type="VEuPathDB" id="FungiDB:BON22_2225"/>
<evidence type="ECO:0000313" key="6">
    <source>
        <dbReference type="Proteomes" id="UP000189513"/>
    </source>
</evidence>
<feature type="compositionally biased region" description="Low complexity" evidence="3">
    <location>
        <begin position="376"/>
        <end position="385"/>
    </location>
</feature>
<dbReference type="PANTHER" id="PTHR46771:SF5">
    <property type="entry name" value="DETERIN"/>
    <property type="match status" value="1"/>
</dbReference>
<feature type="compositionally biased region" description="Acidic residues" evidence="3">
    <location>
        <begin position="322"/>
        <end position="332"/>
    </location>
</feature>
<dbReference type="OrthoDB" id="3981094at2759"/>
<reference evidence="6" key="2">
    <citation type="journal article" date="2017" name="Genome Announc.">
        <title>Genome sequences of Cyberlindnera fabianii 65, Pichia kudriavzevii 129, and Saccharomyces cerevisiae 131 isolated from fermented masau fruits in Zimbabwe.</title>
        <authorList>
            <person name="van Rijswijck I.M.H."/>
            <person name="Derks M.F.L."/>
            <person name="Abee T."/>
            <person name="de Ridder D."/>
            <person name="Smid E.J."/>
        </authorList>
    </citation>
    <scope>NUCLEOTIDE SEQUENCE [LARGE SCALE GENOMIC DNA]</scope>
    <source>
        <strain evidence="6">65</strain>
    </source>
</reference>
<feature type="compositionally biased region" description="Polar residues" evidence="3">
    <location>
        <begin position="311"/>
        <end position="321"/>
    </location>
</feature>
<feature type="compositionally biased region" description="Polar residues" evidence="3">
    <location>
        <begin position="337"/>
        <end position="375"/>
    </location>
</feature>
<dbReference type="SUPFAM" id="SSF57924">
    <property type="entry name" value="Inhibitor of apoptosis (IAP) repeat"/>
    <property type="match status" value="2"/>
</dbReference>
<keyword evidence="1" id="KW-0479">Metal-binding</keyword>
<evidence type="ECO:0000313" key="4">
    <source>
        <dbReference type="EMBL" id="CDR40487.1"/>
    </source>
</evidence>
<dbReference type="InterPro" id="IPR001370">
    <property type="entry name" value="BIR_rpt"/>
</dbReference>
<evidence type="ECO:0000256" key="2">
    <source>
        <dbReference type="ARBA" id="ARBA00022833"/>
    </source>
</evidence>
<dbReference type="AlphaFoldDB" id="A0A061ATL9"/>
<dbReference type="OMA" id="QINMENG"/>
<gene>
    <name evidence="5" type="ORF">BON22_2225</name>
    <name evidence="4" type="ORF">CYFA0S_05e01046g</name>
</gene>
<dbReference type="PANTHER" id="PTHR46771">
    <property type="entry name" value="DETERIN"/>
    <property type="match status" value="1"/>
</dbReference>
<feature type="compositionally biased region" description="Basic and acidic residues" evidence="3">
    <location>
        <begin position="241"/>
        <end position="250"/>
    </location>
</feature>
<reference evidence="5" key="3">
    <citation type="submission" date="2017-01" db="EMBL/GenBank/DDBJ databases">
        <authorList>
            <person name="Mah S.A."/>
            <person name="Swanson W.J."/>
            <person name="Moy G.W."/>
            <person name="Vacquier V.D."/>
        </authorList>
    </citation>
    <scope>NUCLEOTIDE SEQUENCE [LARGE SCALE GENOMIC DNA]</scope>
    <source>
        <strain evidence="5">65</strain>
    </source>
</reference>
<reference evidence="4" key="1">
    <citation type="journal article" date="2014" name="Genome Announc.">
        <title>Genome sequence of the yeast Cyberlindnera fabianii (Hansenula fabianii).</title>
        <authorList>
            <person name="Freel K.C."/>
            <person name="Sarilar V."/>
            <person name="Neuveglise C."/>
            <person name="Devillers H."/>
            <person name="Friedrich A."/>
            <person name="Schacherer J."/>
        </authorList>
    </citation>
    <scope>NUCLEOTIDE SEQUENCE</scope>
    <source>
        <strain evidence="4">YJS4271</strain>
    </source>
</reference>
<keyword evidence="6" id="KW-1185">Reference proteome</keyword>
<feature type="region of interest" description="Disordered" evidence="3">
    <location>
        <begin position="706"/>
        <end position="742"/>
    </location>
</feature>
<feature type="compositionally biased region" description="Basic residues" evidence="3">
    <location>
        <begin position="262"/>
        <end position="273"/>
    </location>
</feature>
<name>A0A061ATL9_CYBFA</name>
<feature type="compositionally biased region" description="Low complexity" evidence="3">
    <location>
        <begin position="416"/>
        <end position="429"/>
    </location>
</feature>
<dbReference type="GO" id="GO:0046872">
    <property type="term" value="F:metal ion binding"/>
    <property type="evidence" value="ECO:0007669"/>
    <property type="project" value="UniProtKB-KW"/>
</dbReference>
<dbReference type="InterPro" id="IPR051190">
    <property type="entry name" value="Baculoviral_IAP"/>
</dbReference>
<dbReference type="PROSITE" id="PS50143">
    <property type="entry name" value="BIR_REPEAT_2"/>
    <property type="match status" value="2"/>
</dbReference>
<evidence type="ECO:0000256" key="1">
    <source>
        <dbReference type="ARBA" id="ARBA00022723"/>
    </source>
</evidence>
<feature type="compositionally biased region" description="Polar residues" evidence="3">
    <location>
        <begin position="536"/>
        <end position="551"/>
    </location>
</feature>
<feature type="compositionally biased region" description="Low complexity" evidence="3">
    <location>
        <begin position="490"/>
        <end position="505"/>
    </location>
</feature>
<accession>A0A061ATL9</accession>
<proteinExistence type="predicted"/>
<dbReference type="Proteomes" id="UP000189513">
    <property type="component" value="Unassembled WGS sequence"/>
</dbReference>
<dbReference type="Gene3D" id="1.10.1170.10">
    <property type="entry name" value="Inhibitor Of Apoptosis Protein (2mihbC-IAP-1), Chain A"/>
    <property type="match status" value="2"/>
</dbReference>
<keyword evidence="2" id="KW-0862">Zinc</keyword>
<feature type="region of interest" description="Disordered" evidence="3">
    <location>
        <begin position="241"/>
        <end position="613"/>
    </location>
</feature>
<evidence type="ECO:0000313" key="5">
    <source>
        <dbReference type="EMBL" id="ONH67996.1"/>
    </source>
</evidence>
<sequence length="844" mass="94035">MPPKKNPKNRLKLLEKQFFLFGAAGREATFDYEMADAELQIWPYSTPSAKLMANQGFCFVPTKKLTDRVYCVGCRELQHNWEGVENPAEYHLKKHPHCPISLVHYYNTKRENGPIDWPTVEILGNPLSSESMEVRRATFAKHWPFDNIPDAKPTTEKMVEAGFCYFPHDQGDDLASCMYCGTSLEGWEEQDDPMEEHSKRAKGRGCYYLDMLAKNNERKRLSEELQGGSGLKKVKVDEPLGHAGDTESIEHATNQVSQEKKTNKRTKSKKARKMKEPIVEVPDDSLPDTVSKPLRPRRAASRAAEKMIQISEANESLNDNESGNDSDVELLSEESFGLTSNELQLNSEPEAYTRSSQRSNKSQNASKNVSKKGTNSAKLSSASPPKKSKILDSSFGESENDMFGPEKINGSKLDTLLSPKKSSKALSEKPMSSPAKSMPLRDITNVSDTSTIFSPKTSRKRPVIHNDDDDEEEEEEEEENPDDDGEILLVSNNSSSVSNSNVGSSIKETGLSNKTERAESSSTLKPSSAIEEQQDDMAQSPNIVPSESSISEAELSPLASKQHNSPSLKSEQSTSLSRVRTNSKSVLSHSRFFESPKMVRRSQSPFLDDNYQGSDKITASEAIIGPDDNPIEESTDHNIEVSLSDLNKHLAVNDKVEELSVHQSLEATGSEKPKILPLHESTHDSIVSSPKALSILSPTVASPEPQALTKIGDVPPLQSTSTNNTTNDDDSFHSAGESTPSDYWPPTDTNKLFHHLVDLETAQTYVSELTRLPYELHDDVDGRVTNFINQMPEEEVEMTIEEWIQHMAVQGKEHLRQVCTQMIEEFDEECERALDKLKALETID</sequence>
<dbReference type="EMBL" id="MPUK01000003">
    <property type="protein sequence ID" value="ONH67996.1"/>
    <property type="molecule type" value="Genomic_DNA"/>
</dbReference>
<feature type="compositionally biased region" description="Polar residues" evidence="3">
    <location>
        <begin position="601"/>
        <end position="613"/>
    </location>
</feature>
<dbReference type="STRING" id="36022.A0A061ATL9"/>
<feature type="compositionally biased region" description="Acidic residues" evidence="3">
    <location>
        <begin position="467"/>
        <end position="486"/>
    </location>
</feature>
<dbReference type="Pfam" id="PF00653">
    <property type="entry name" value="BIR"/>
    <property type="match status" value="2"/>
</dbReference>
<feature type="compositionally biased region" description="Polar residues" evidence="3">
    <location>
        <begin position="559"/>
        <end position="588"/>
    </location>
</feature>
<feature type="compositionally biased region" description="Polar residues" evidence="3">
    <location>
        <begin position="444"/>
        <end position="456"/>
    </location>
</feature>
<dbReference type="CDD" id="cd00022">
    <property type="entry name" value="BIR"/>
    <property type="match status" value="1"/>
</dbReference>
<evidence type="ECO:0000256" key="3">
    <source>
        <dbReference type="SAM" id="MobiDB-lite"/>
    </source>
</evidence>
<protein>
    <submittedName>
        <fullName evidence="4">CYFA0S05e01046g1_1</fullName>
    </submittedName>
    <submittedName>
        <fullName evidence="5">Protein bir1</fullName>
    </submittedName>
</protein>
<dbReference type="SMART" id="SM00238">
    <property type="entry name" value="BIR"/>
    <property type="match status" value="2"/>
</dbReference>
<organism evidence="4">
    <name type="scientific">Cyberlindnera fabianii</name>
    <name type="common">Yeast</name>
    <name type="synonym">Hansenula fabianii</name>
    <dbReference type="NCBI Taxonomy" id="36022"/>
    <lineage>
        <taxon>Eukaryota</taxon>
        <taxon>Fungi</taxon>
        <taxon>Dikarya</taxon>
        <taxon>Ascomycota</taxon>
        <taxon>Saccharomycotina</taxon>
        <taxon>Saccharomycetes</taxon>
        <taxon>Phaffomycetales</taxon>
        <taxon>Phaffomycetaceae</taxon>
        <taxon>Cyberlindnera</taxon>
    </lineage>
</organism>